<comment type="pathway">
    <text evidence="2">Amino-acid biosynthesis; L-cysteine biosynthesis; L-cysteine from L-homocysteine and L-serine: step 2/2.</text>
</comment>
<evidence type="ECO:0000256" key="7">
    <source>
        <dbReference type="ARBA" id="ARBA00029853"/>
    </source>
</evidence>
<proteinExistence type="inferred from homology"/>
<name>A0A1I8MGB4_MUSDO</name>
<evidence type="ECO:0000256" key="9">
    <source>
        <dbReference type="SAM" id="MobiDB-lite"/>
    </source>
</evidence>
<feature type="compositionally biased region" description="Low complexity" evidence="9">
    <location>
        <begin position="51"/>
        <end position="81"/>
    </location>
</feature>
<evidence type="ECO:0000256" key="4">
    <source>
        <dbReference type="ARBA" id="ARBA00012085"/>
    </source>
</evidence>
<dbReference type="GO" id="GO:0005737">
    <property type="term" value="C:cytoplasm"/>
    <property type="evidence" value="ECO:0007669"/>
    <property type="project" value="TreeGrafter"/>
</dbReference>
<comment type="similarity">
    <text evidence="3 8">Belongs to the trans-sulfuration enzymes family.</text>
</comment>
<dbReference type="GO" id="GO:0004123">
    <property type="term" value="F:cystathionine gamma-lyase activity"/>
    <property type="evidence" value="ECO:0007669"/>
    <property type="project" value="TreeGrafter"/>
</dbReference>
<comment type="cofactor">
    <cofactor evidence="1 8">
        <name>pyridoxal 5'-phosphate</name>
        <dbReference type="ChEBI" id="CHEBI:597326"/>
    </cofactor>
</comment>
<dbReference type="Gene3D" id="3.40.640.10">
    <property type="entry name" value="Type I PLP-dependent aspartate aminotransferase-like (Major domain)"/>
    <property type="match status" value="1"/>
</dbReference>
<evidence type="ECO:0000256" key="3">
    <source>
        <dbReference type="ARBA" id="ARBA00009077"/>
    </source>
</evidence>
<dbReference type="FunFam" id="3.40.640.10:FF:000046">
    <property type="entry name" value="Cystathionine gamma-lyase"/>
    <property type="match status" value="1"/>
</dbReference>
<dbReference type="VEuPathDB" id="VectorBase:MDOA004582"/>
<dbReference type="SUPFAM" id="SSF53383">
    <property type="entry name" value="PLP-dependent transferases"/>
    <property type="match status" value="1"/>
</dbReference>
<organism evidence="10">
    <name type="scientific">Musca domestica</name>
    <name type="common">House fly</name>
    <dbReference type="NCBI Taxonomy" id="7370"/>
    <lineage>
        <taxon>Eukaryota</taxon>
        <taxon>Metazoa</taxon>
        <taxon>Ecdysozoa</taxon>
        <taxon>Arthropoda</taxon>
        <taxon>Hexapoda</taxon>
        <taxon>Insecta</taxon>
        <taxon>Pterygota</taxon>
        <taxon>Neoptera</taxon>
        <taxon>Endopterygota</taxon>
        <taxon>Diptera</taxon>
        <taxon>Brachycera</taxon>
        <taxon>Muscomorpha</taxon>
        <taxon>Muscoidea</taxon>
        <taxon>Muscidae</taxon>
        <taxon>Musca</taxon>
    </lineage>
</organism>
<dbReference type="PANTHER" id="PTHR11808">
    <property type="entry name" value="TRANS-SULFURATION ENZYME FAMILY MEMBER"/>
    <property type="match status" value="1"/>
</dbReference>
<dbReference type="GO" id="GO:0030170">
    <property type="term" value="F:pyridoxal phosphate binding"/>
    <property type="evidence" value="ECO:0007669"/>
    <property type="project" value="InterPro"/>
</dbReference>
<sequence>MYQNVIHHRFVSVRCNGCREWVHFKNCSGLRRLRDYSERDYVVTCCSEVVPSESTSSSSSSETSSEYGTPPQSPEQQPTPQHLTPHVAVPTPDCASIANDSEAKKDEIVEFMNRRNIKIAAAHETKLNENCSLHRCYGYNVLKKDRTRNLFQQGFEYSRSGNPTRNVLEKCLASLDNGRYGLTFSSGLGATTAVLTMLSNGDHIVIGDDIYGGTNRLIRQVASKFGIEATFADPTNIEEFEAAIKPNTKLAWVETPTNPTMKVVDIEALGKVVHKSGDIIFAVDNTFLTSYFQRPLELGADLVCYSLTKYMNGHTDVVMGAVTMNSEVLYNRLKFLQNGIVFLANKICEACRQRQYWYKKKII</sequence>
<accession>A0A1I8MGB4</accession>
<evidence type="ECO:0000313" key="10">
    <source>
        <dbReference type="EnsemblMetazoa" id="MDOA004582-PA"/>
    </source>
</evidence>
<dbReference type="EnsemblMetazoa" id="MDOA004582-RA">
    <property type="protein sequence ID" value="MDOA004582-PA"/>
    <property type="gene ID" value="MDOA004582"/>
</dbReference>
<feature type="region of interest" description="Disordered" evidence="9">
    <location>
        <begin position="51"/>
        <end position="96"/>
    </location>
</feature>
<dbReference type="STRING" id="7370.A0A1I8MGB4"/>
<dbReference type="AlphaFoldDB" id="A0A1I8MGB4"/>
<dbReference type="GO" id="GO:0019346">
    <property type="term" value="P:transsulfuration"/>
    <property type="evidence" value="ECO:0007669"/>
    <property type="project" value="InterPro"/>
</dbReference>
<dbReference type="eggNOG" id="KOG0053">
    <property type="taxonomic scope" value="Eukaryota"/>
</dbReference>
<evidence type="ECO:0000256" key="5">
    <source>
        <dbReference type="ARBA" id="ARBA00022898"/>
    </source>
</evidence>
<dbReference type="EC" id="4.4.1.1" evidence="4"/>
<dbReference type="InterPro" id="IPR015424">
    <property type="entry name" value="PyrdxlP-dep_Trfase"/>
</dbReference>
<dbReference type="PANTHER" id="PTHR11808:SF15">
    <property type="entry name" value="CYSTATHIONINE GAMMA-LYASE"/>
    <property type="match status" value="1"/>
</dbReference>
<dbReference type="Pfam" id="PF01053">
    <property type="entry name" value="Cys_Met_Meta_PP"/>
    <property type="match status" value="1"/>
</dbReference>
<dbReference type="GO" id="GO:0019343">
    <property type="term" value="P:cysteine biosynthetic process via cystathionine"/>
    <property type="evidence" value="ECO:0007669"/>
    <property type="project" value="TreeGrafter"/>
</dbReference>
<dbReference type="InterPro" id="IPR000277">
    <property type="entry name" value="Cys/Met-Metab_PyrdxlP-dep_enz"/>
</dbReference>
<evidence type="ECO:0000256" key="6">
    <source>
        <dbReference type="ARBA" id="ARBA00023192"/>
    </source>
</evidence>
<evidence type="ECO:0000256" key="8">
    <source>
        <dbReference type="RuleBase" id="RU362118"/>
    </source>
</evidence>
<keyword evidence="6" id="KW-0198">Cysteine biosynthesis</keyword>
<keyword evidence="5 8" id="KW-0663">Pyridoxal phosphate</keyword>
<dbReference type="InterPro" id="IPR015421">
    <property type="entry name" value="PyrdxlP-dep_Trfase_major"/>
</dbReference>
<protein>
    <recommendedName>
        <fullName evidence="4">cystathionine gamma-lyase</fullName>
        <ecNumber evidence="4">4.4.1.1</ecNumber>
    </recommendedName>
    <alternativeName>
        <fullName evidence="7">Gamma-cystathionase</fullName>
    </alternativeName>
</protein>
<evidence type="ECO:0000256" key="1">
    <source>
        <dbReference type="ARBA" id="ARBA00001933"/>
    </source>
</evidence>
<dbReference type="VEuPathDB" id="VectorBase:MDOMA2_013376"/>
<dbReference type="UniPathway" id="UPA00136">
    <property type="reaction ID" value="UER00202"/>
</dbReference>
<evidence type="ECO:0000256" key="2">
    <source>
        <dbReference type="ARBA" id="ARBA00005038"/>
    </source>
</evidence>
<keyword evidence="6" id="KW-0028">Amino-acid biosynthesis</keyword>
<reference evidence="10" key="1">
    <citation type="submission" date="2020-05" db="UniProtKB">
        <authorList>
            <consortium name="EnsemblMetazoa"/>
        </authorList>
    </citation>
    <scope>IDENTIFICATION</scope>
    <source>
        <strain evidence="10">Aabys</strain>
    </source>
</reference>